<reference evidence="2" key="1">
    <citation type="submission" date="2021-02" db="EMBL/GenBank/DDBJ databases">
        <authorList>
            <person name="Nowell W R."/>
        </authorList>
    </citation>
    <scope>NUCLEOTIDE SEQUENCE</scope>
</reference>
<feature type="region of interest" description="Disordered" evidence="1">
    <location>
        <begin position="96"/>
        <end position="117"/>
    </location>
</feature>
<comment type="caution">
    <text evidence="2">The sequence shown here is derived from an EMBL/GenBank/DDBJ whole genome shotgun (WGS) entry which is preliminary data.</text>
</comment>
<accession>A0A821H3L8</accession>
<organism evidence="2 3">
    <name type="scientific">Rotaria socialis</name>
    <dbReference type="NCBI Taxonomy" id="392032"/>
    <lineage>
        <taxon>Eukaryota</taxon>
        <taxon>Metazoa</taxon>
        <taxon>Spiralia</taxon>
        <taxon>Gnathifera</taxon>
        <taxon>Rotifera</taxon>
        <taxon>Eurotatoria</taxon>
        <taxon>Bdelloidea</taxon>
        <taxon>Philodinida</taxon>
        <taxon>Philodinidae</taxon>
        <taxon>Rotaria</taxon>
    </lineage>
</organism>
<name>A0A821H3L8_9BILA</name>
<evidence type="ECO:0000313" key="2">
    <source>
        <dbReference type="EMBL" id="CAF4678804.1"/>
    </source>
</evidence>
<evidence type="ECO:0000313" key="3">
    <source>
        <dbReference type="Proteomes" id="UP000663873"/>
    </source>
</evidence>
<protein>
    <submittedName>
        <fullName evidence="2">Uncharacterized protein</fullName>
    </submittedName>
</protein>
<evidence type="ECO:0000256" key="1">
    <source>
        <dbReference type="SAM" id="MobiDB-lite"/>
    </source>
</evidence>
<gene>
    <name evidence="2" type="ORF">UJA718_LOCUS35135</name>
</gene>
<dbReference type="EMBL" id="CAJOBP010032533">
    <property type="protein sequence ID" value="CAF4678804.1"/>
    <property type="molecule type" value="Genomic_DNA"/>
</dbReference>
<sequence length="297" mass="33977">MAEKNKDKQSTVNENINWNTVEDFNDMFDIVDDENDTLEYAEDELNKYYLSGHVNSMAQEDEMIDDDSYDNDINVIEEIQTEAILSQNFSQLSTKAEDEQKSGVINKRQRSSTTISSPDASCKKIKLIVDDADESTATTTMSSTETNEIPIYLSINNKLFVHMAQTITKTTTSISINSIQQLALFIHQAASVRTDREVMKAYLHSVMGTLKQSESHLVEVDRRVWPIHVQSLMLTQHKAAKTTACASVTEDQQADCEKHLHQRLIEMNEKIQYHQNQFNEKKNNLIDFTSNIEQTIR</sequence>
<dbReference type="AlphaFoldDB" id="A0A821H3L8"/>
<keyword evidence="3" id="KW-1185">Reference proteome</keyword>
<feature type="non-terminal residue" evidence="2">
    <location>
        <position position="297"/>
    </location>
</feature>
<dbReference type="Proteomes" id="UP000663873">
    <property type="component" value="Unassembled WGS sequence"/>
</dbReference>
<proteinExistence type="predicted"/>